<comment type="caution">
    <text evidence="2">The sequence shown here is derived from an EMBL/GenBank/DDBJ whole genome shotgun (WGS) entry which is preliminary data.</text>
</comment>
<organism evidence="2 3">
    <name type="scientific">Amycolatopsis samaneae</name>
    <dbReference type="NCBI Taxonomy" id="664691"/>
    <lineage>
        <taxon>Bacteria</taxon>
        <taxon>Bacillati</taxon>
        <taxon>Actinomycetota</taxon>
        <taxon>Actinomycetes</taxon>
        <taxon>Pseudonocardiales</taxon>
        <taxon>Pseudonocardiaceae</taxon>
        <taxon>Amycolatopsis</taxon>
    </lineage>
</organism>
<reference evidence="3" key="1">
    <citation type="journal article" date="2019" name="Int. J. Syst. Evol. Microbiol.">
        <title>The Global Catalogue of Microorganisms (GCM) 10K type strain sequencing project: providing services to taxonomists for standard genome sequencing and annotation.</title>
        <authorList>
            <consortium name="The Broad Institute Genomics Platform"/>
            <consortium name="The Broad Institute Genome Sequencing Center for Infectious Disease"/>
            <person name="Wu L."/>
            <person name="Ma J."/>
        </authorList>
    </citation>
    <scope>NUCLEOTIDE SEQUENCE [LARGE SCALE GENOMIC DNA]</scope>
    <source>
        <strain evidence="3">CGMCC 4.7643</strain>
    </source>
</reference>
<proteinExistence type="predicted"/>
<protein>
    <recommendedName>
        <fullName evidence="4">LppX_LprAFG lipoprotein</fullName>
    </recommendedName>
</protein>
<accession>A0ABW5GDL6</accession>
<name>A0ABW5GDL6_9PSEU</name>
<evidence type="ECO:0000313" key="3">
    <source>
        <dbReference type="Proteomes" id="UP001597419"/>
    </source>
</evidence>
<dbReference type="Proteomes" id="UP001597419">
    <property type="component" value="Unassembled WGS sequence"/>
</dbReference>
<evidence type="ECO:0008006" key="4">
    <source>
        <dbReference type="Google" id="ProtNLM"/>
    </source>
</evidence>
<keyword evidence="3" id="KW-1185">Reference proteome</keyword>
<feature type="transmembrane region" description="Helical" evidence="1">
    <location>
        <begin position="20"/>
        <end position="38"/>
    </location>
</feature>
<dbReference type="RefSeq" id="WP_345405908.1">
    <property type="nucleotide sequence ID" value="NZ_BAABHG010000019.1"/>
</dbReference>
<gene>
    <name evidence="2" type="ORF">ACFSYJ_11340</name>
</gene>
<evidence type="ECO:0000256" key="1">
    <source>
        <dbReference type="SAM" id="Phobius"/>
    </source>
</evidence>
<sequence length="256" mass="27123">MLPRARKRNSASRTKRRWAIAAGVVAVVATAVLTYFVIGDSAAEGPRAPTPDEVSRLAITRFRNYEARGRAVRITVPDPAGGLVVTGSVDYRAKIGYGVVKGKGRNDSGDGLLQWTATRLALRPAADAPERAPGTPPADGWYRRPLATAGGALDRALAITLGLGSDRPDNAQLLPQNGAAWVGTDRIDGRPLDVLTGPESRERPGTADSVRYWLDANGVMYRAQARIAAETEPAVIDFDTQEYTAVSPIPGLAPGG</sequence>
<keyword evidence="1" id="KW-0472">Membrane</keyword>
<keyword evidence="1" id="KW-1133">Transmembrane helix</keyword>
<dbReference type="EMBL" id="JBHUKU010000005">
    <property type="protein sequence ID" value="MFD2459198.1"/>
    <property type="molecule type" value="Genomic_DNA"/>
</dbReference>
<keyword evidence="1" id="KW-0812">Transmembrane</keyword>
<evidence type="ECO:0000313" key="2">
    <source>
        <dbReference type="EMBL" id="MFD2459198.1"/>
    </source>
</evidence>